<name>A0A916VZU0_9BACT</name>
<evidence type="ECO:0000313" key="2">
    <source>
        <dbReference type="EMBL" id="GGA54778.1"/>
    </source>
</evidence>
<dbReference type="Proteomes" id="UP000648801">
    <property type="component" value="Unassembled WGS sequence"/>
</dbReference>
<evidence type="ECO:0000313" key="3">
    <source>
        <dbReference type="Proteomes" id="UP000648801"/>
    </source>
</evidence>
<protein>
    <submittedName>
        <fullName evidence="2">Uncharacterized protein</fullName>
    </submittedName>
</protein>
<feature type="signal peptide" evidence="1">
    <location>
        <begin position="1"/>
        <end position="21"/>
    </location>
</feature>
<comment type="caution">
    <text evidence="2">The sequence shown here is derived from an EMBL/GenBank/DDBJ whole genome shotgun (WGS) entry which is preliminary data.</text>
</comment>
<keyword evidence="3" id="KW-1185">Reference proteome</keyword>
<proteinExistence type="predicted"/>
<keyword evidence="1" id="KW-0732">Signal</keyword>
<accession>A0A916VZU0</accession>
<organism evidence="2 3">
    <name type="scientific">Edaphobacter acidisoli</name>
    <dbReference type="NCBI Taxonomy" id="2040573"/>
    <lineage>
        <taxon>Bacteria</taxon>
        <taxon>Pseudomonadati</taxon>
        <taxon>Acidobacteriota</taxon>
        <taxon>Terriglobia</taxon>
        <taxon>Terriglobales</taxon>
        <taxon>Acidobacteriaceae</taxon>
        <taxon>Edaphobacter</taxon>
    </lineage>
</organism>
<dbReference type="AlphaFoldDB" id="A0A916VZU0"/>
<dbReference type="EMBL" id="BMJB01000001">
    <property type="protein sequence ID" value="GGA54778.1"/>
    <property type="molecule type" value="Genomic_DNA"/>
</dbReference>
<gene>
    <name evidence="2" type="ORF">GCM10011507_02590</name>
</gene>
<reference evidence="2" key="2">
    <citation type="submission" date="2020-09" db="EMBL/GenBank/DDBJ databases">
        <authorList>
            <person name="Sun Q."/>
            <person name="Zhou Y."/>
        </authorList>
    </citation>
    <scope>NUCLEOTIDE SEQUENCE</scope>
    <source>
        <strain evidence="2">CGMCC 1.15447</strain>
    </source>
</reference>
<dbReference type="RefSeq" id="WP_188757559.1">
    <property type="nucleotide sequence ID" value="NZ_BMJB01000001.1"/>
</dbReference>
<feature type="chain" id="PRO_5036834301" evidence="1">
    <location>
        <begin position="22"/>
        <end position="178"/>
    </location>
</feature>
<sequence length="178" mass="19235">MFRLFLTATIVITLSLPAVQAVSQANSTPSAAASMTILNASETGKIIPATVFFQGQSASVQDRNSAGIRFGKESLLLVALVDTSGYSSSVQQKYQAYLITQEPIEIGGHRLVPGAYGCGFIANNKFIVMDIGAHELFTVQSAHDTELHRPTPLQILPSGNHYRLYEGRNYVELIAPAH</sequence>
<reference evidence="2" key="1">
    <citation type="journal article" date="2014" name="Int. J. Syst. Evol. Microbiol.">
        <title>Complete genome sequence of Corynebacterium casei LMG S-19264T (=DSM 44701T), isolated from a smear-ripened cheese.</title>
        <authorList>
            <consortium name="US DOE Joint Genome Institute (JGI-PGF)"/>
            <person name="Walter F."/>
            <person name="Albersmeier A."/>
            <person name="Kalinowski J."/>
            <person name="Ruckert C."/>
        </authorList>
    </citation>
    <scope>NUCLEOTIDE SEQUENCE</scope>
    <source>
        <strain evidence="2">CGMCC 1.15447</strain>
    </source>
</reference>
<evidence type="ECO:0000256" key="1">
    <source>
        <dbReference type="SAM" id="SignalP"/>
    </source>
</evidence>